<dbReference type="EC" id="2.4.-.-" evidence="11"/>
<feature type="transmembrane region" description="Helical" evidence="9">
    <location>
        <begin position="329"/>
        <end position="350"/>
    </location>
</feature>
<gene>
    <name evidence="11" type="ORF">NB063_06400</name>
</gene>
<feature type="transmembrane region" description="Helical" evidence="9">
    <location>
        <begin position="300"/>
        <end position="323"/>
    </location>
</feature>
<dbReference type="InterPro" id="IPR029044">
    <property type="entry name" value="Nucleotide-diphossugar_trans"/>
</dbReference>
<evidence type="ECO:0000256" key="1">
    <source>
        <dbReference type="ARBA" id="ARBA00004141"/>
    </source>
</evidence>
<comment type="caution">
    <text evidence="11">The sequence shown here is derived from an EMBL/GenBank/DDBJ whole genome shotgun (WGS) entry which is preliminary data.</text>
</comment>
<reference evidence="11 12" key="1">
    <citation type="journal article" date="2022" name="Syst. Appl. Microbiol.">
        <title>Rhodopirellula aestuarii sp. nov., a novel member of the genus Rhodopirellula isolated from brackish sediments collected in the Tagus River estuary, Portugal.</title>
        <authorList>
            <person name="Vitorino I.R."/>
            <person name="Klimek D."/>
            <person name="Calusinska M."/>
            <person name="Lobo-da-Cunha A."/>
            <person name="Vasconcelos V."/>
            <person name="Lage O.M."/>
        </authorList>
    </citation>
    <scope>NUCLEOTIDE SEQUENCE [LARGE SCALE GENOMIC DNA]</scope>
    <source>
        <strain evidence="11 12">ICT_H3.1</strain>
    </source>
</reference>
<evidence type="ECO:0000256" key="4">
    <source>
        <dbReference type="ARBA" id="ARBA00022676"/>
    </source>
</evidence>
<evidence type="ECO:0000313" key="11">
    <source>
        <dbReference type="EMBL" id="MCM2370253.1"/>
    </source>
</evidence>
<dbReference type="Pfam" id="PF00535">
    <property type="entry name" value="Glycos_transf_2"/>
    <property type="match status" value="1"/>
</dbReference>
<name>A0ABT0U189_9BACT</name>
<proteinExistence type="predicted"/>
<sequence length="438" mass="48652">MFSSLLNAPFFSVGQLSLLIGSVLLASSLVHFGGAWFFRVFIVGRRLARSESASDVGEDGKVSVLMSLRGCDPFLSETLARLLEQAYDNFEIILVIDSCRDPAWRVAQEIKSRSDTKDRLRIFELQNPAKTCSLKCSSLVQATEQMSADSEFVVMIDADVVPYANWLRDVLRPLTDPQVGVVTGIQWFAPEGLGYGSLLRSVWNSGAMVATAVNSNPWAGTCAMRCVELRRSGLIEKWKTSVVDDGPVKEAFDRLGLRVYFEPRLTMVNRDQCSLKFAGRYVTRMLTWSRIFEKTFINTVIHAVAVVGLLVAAIAMLVAAIVVQEGVAAMFLAASILVSNLIMFGGFVCAERSVRDAVSHCGGREQMTPMTWSRGTRVFALIPVCQVAHMIWTFQAIVARQASWRNITYRLYPQQRVEMVAYQPYAIDNTDTPPNTSI</sequence>
<dbReference type="Proteomes" id="UP001202961">
    <property type="component" value="Unassembled WGS sequence"/>
</dbReference>
<dbReference type="GO" id="GO:0016757">
    <property type="term" value="F:glycosyltransferase activity"/>
    <property type="evidence" value="ECO:0007669"/>
    <property type="project" value="UniProtKB-KW"/>
</dbReference>
<organism evidence="11 12">
    <name type="scientific">Aporhodopirellula aestuarii</name>
    <dbReference type="NCBI Taxonomy" id="2950107"/>
    <lineage>
        <taxon>Bacteria</taxon>
        <taxon>Pseudomonadati</taxon>
        <taxon>Planctomycetota</taxon>
        <taxon>Planctomycetia</taxon>
        <taxon>Pirellulales</taxon>
        <taxon>Pirellulaceae</taxon>
        <taxon>Aporhodopirellula</taxon>
    </lineage>
</organism>
<evidence type="ECO:0000256" key="7">
    <source>
        <dbReference type="ARBA" id="ARBA00022989"/>
    </source>
</evidence>
<feature type="domain" description="Glycosyltransferase 2-like" evidence="10">
    <location>
        <begin position="63"/>
        <end position="206"/>
    </location>
</feature>
<evidence type="ECO:0000256" key="6">
    <source>
        <dbReference type="ARBA" id="ARBA00022692"/>
    </source>
</evidence>
<dbReference type="Gene3D" id="3.90.550.10">
    <property type="entry name" value="Spore Coat Polysaccharide Biosynthesis Protein SpsA, Chain A"/>
    <property type="match status" value="1"/>
</dbReference>
<evidence type="ECO:0000256" key="8">
    <source>
        <dbReference type="ARBA" id="ARBA00023136"/>
    </source>
</evidence>
<dbReference type="SUPFAM" id="SSF53448">
    <property type="entry name" value="Nucleotide-diphospho-sugar transferases"/>
    <property type="match status" value="1"/>
</dbReference>
<dbReference type="PANTHER" id="PTHR12726:SF0">
    <property type="entry name" value="CERAMIDE GLUCOSYLTRANSFERASE"/>
    <property type="match status" value="1"/>
</dbReference>
<evidence type="ECO:0000259" key="10">
    <source>
        <dbReference type="Pfam" id="PF00535"/>
    </source>
</evidence>
<keyword evidence="8 9" id="KW-0472">Membrane</keyword>
<evidence type="ECO:0000256" key="3">
    <source>
        <dbReference type="ARBA" id="ARBA00004991"/>
    </source>
</evidence>
<comment type="pathway">
    <text evidence="2">Lipid metabolism; sphingolipid metabolism.</text>
</comment>
<evidence type="ECO:0000256" key="2">
    <source>
        <dbReference type="ARBA" id="ARBA00004760"/>
    </source>
</evidence>
<dbReference type="InterPro" id="IPR025993">
    <property type="entry name" value="Ceramide_glucosylTrfase"/>
</dbReference>
<keyword evidence="4 11" id="KW-0328">Glycosyltransferase</keyword>
<dbReference type="RefSeq" id="WP_250927925.1">
    <property type="nucleotide sequence ID" value="NZ_JAMQBK010000020.1"/>
</dbReference>
<keyword evidence="5 11" id="KW-0808">Transferase</keyword>
<comment type="subcellular location">
    <subcellularLocation>
        <location evidence="1">Membrane</location>
        <topology evidence="1">Multi-pass membrane protein</topology>
    </subcellularLocation>
</comment>
<evidence type="ECO:0000256" key="5">
    <source>
        <dbReference type="ARBA" id="ARBA00022679"/>
    </source>
</evidence>
<evidence type="ECO:0000313" key="12">
    <source>
        <dbReference type="Proteomes" id="UP001202961"/>
    </source>
</evidence>
<evidence type="ECO:0000256" key="9">
    <source>
        <dbReference type="SAM" id="Phobius"/>
    </source>
</evidence>
<keyword evidence="12" id="KW-1185">Reference proteome</keyword>
<comment type="pathway">
    <text evidence="3">Sphingolipid metabolism.</text>
</comment>
<dbReference type="InterPro" id="IPR001173">
    <property type="entry name" value="Glyco_trans_2-like"/>
</dbReference>
<accession>A0ABT0U189</accession>
<keyword evidence="6 9" id="KW-0812">Transmembrane</keyword>
<dbReference type="PANTHER" id="PTHR12726">
    <property type="entry name" value="CERAMIDE GLUCOSYLTRANSFERASE"/>
    <property type="match status" value="1"/>
</dbReference>
<protein>
    <submittedName>
        <fullName evidence="11">Glycosyltransferase</fullName>
        <ecNumber evidence="11">2.4.-.-</ecNumber>
    </submittedName>
</protein>
<feature type="transmembrane region" description="Helical" evidence="9">
    <location>
        <begin position="20"/>
        <end position="42"/>
    </location>
</feature>
<dbReference type="EMBL" id="JAMQBK010000020">
    <property type="protein sequence ID" value="MCM2370253.1"/>
    <property type="molecule type" value="Genomic_DNA"/>
</dbReference>
<keyword evidence="7 9" id="KW-1133">Transmembrane helix</keyword>